<dbReference type="OrthoDB" id="20872at2759"/>
<comment type="caution">
    <text evidence="2">The sequence shown here is derived from an EMBL/GenBank/DDBJ whole genome shotgun (WGS) entry which is preliminary data.</text>
</comment>
<dbReference type="OMA" id="MDWRIHE"/>
<keyword evidence="1" id="KW-0040">ANK repeat</keyword>
<dbReference type="Gene3D" id="1.25.40.20">
    <property type="entry name" value="Ankyrin repeat-containing domain"/>
    <property type="match status" value="1"/>
</dbReference>
<dbReference type="PROSITE" id="PS50088">
    <property type="entry name" value="ANK_REPEAT"/>
    <property type="match status" value="1"/>
</dbReference>
<dbReference type="InterPro" id="IPR002110">
    <property type="entry name" value="Ankyrin_rpt"/>
</dbReference>
<protein>
    <submittedName>
        <fullName evidence="2">Uncharacterized protein</fullName>
    </submittedName>
</protein>
<proteinExistence type="predicted"/>
<accession>A0A834YLL5</accession>
<feature type="repeat" description="ANK" evidence="1">
    <location>
        <begin position="69"/>
        <end position="101"/>
    </location>
</feature>
<dbReference type="Pfam" id="PF12796">
    <property type="entry name" value="Ank_2"/>
    <property type="match status" value="1"/>
</dbReference>
<dbReference type="Proteomes" id="UP000655225">
    <property type="component" value="Unassembled WGS sequence"/>
</dbReference>
<organism evidence="2 3">
    <name type="scientific">Tetracentron sinense</name>
    <name type="common">Spur-leaf</name>
    <dbReference type="NCBI Taxonomy" id="13715"/>
    <lineage>
        <taxon>Eukaryota</taxon>
        <taxon>Viridiplantae</taxon>
        <taxon>Streptophyta</taxon>
        <taxon>Embryophyta</taxon>
        <taxon>Tracheophyta</taxon>
        <taxon>Spermatophyta</taxon>
        <taxon>Magnoliopsida</taxon>
        <taxon>Trochodendrales</taxon>
        <taxon>Trochodendraceae</taxon>
        <taxon>Tetracentron</taxon>
    </lineage>
</organism>
<sequence>MDWRIHEAVLRGNVPAFLDLVREDENIVGRTITGSLNTVLHLAAKFGHLELASEIVKLSPAMVSSENYTMETPLHEACRDGHLDVVKLLMENDPSVAFKLKPS</sequence>
<dbReference type="AlphaFoldDB" id="A0A834YLL5"/>
<reference evidence="2 3" key="1">
    <citation type="submission" date="2020-04" db="EMBL/GenBank/DDBJ databases">
        <title>Plant Genome Project.</title>
        <authorList>
            <person name="Zhang R.-G."/>
        </authorList>
    </citation>
    <scope>NUCLEOTIDE SEQUENCE [LARGE SCALE GENOMIC DNA]</scope>
    <source>
        <strain evidence="2">YNK0</strain>
        <tissue evidence="2">Leaf</tissue>
    </source>
</reference>
<dbReference type="InterPro" id="IPR036770">
    <property type="entry name" value="Ankyrin_rpt-contain_sf"/>
</dbReference>
<dbReference type="EMBL" id="JABCRI010000019">
    <property type="protein sequence ID" value="KAF8388943.1"/>
    <property type="molecule type" value="Genomic_DNA"/>
</dbReference>
<dbReference type="SUPFAM" id="SSF48403">
    <property type="entry name" value="Ankyrin repeat"/>
    <property type="match status" value="1"/>
</dbReference>
<evidence type="ECO:0000313" key="2">
    <source>
        <dbReference type="EMBL" id="KAF8388943.1"/>
    </source>
</evidence>
<name>A0A834YLL5_TETSI</name>
<dbReference type="PANTHER" id="PTHR24121:SF22">
    <property type="entry name" value="PROTEIN ACCELERATED CELL DEATH 6-LIKE"/>
    <property type="match status" value="1"/>
</dbReference>
<evidence type="ECO:0000256" key="1">
    <source>
        <dbReference type="PROSITE-ProRule" id="PRU00023"/>
    </source>
</evidence>
<dbReference type="PROSITE" id="PS50297">
    <property type="entry name" value="ANK_REP_REGION"/>
    <property type="match status" value="1"/>
</dbReference>
<evidence type="ECO:0000313" key="3">
    <source>
        <dbReference type="Proteomes" id="UP000655225"/>
    </source>
</evidence>
<dbReference type="SMART" id="SM00248">
    <property type="entry name" value="ANK"/>
    <property type="match status" value="2"/>
</dbReference>
<keyword evidence="3" id="KW-1185">Reference proteome</keyword>
<gene>
    <name evidence="2" type="ORF">HHK36_025626</name>
</gene>
<dbReference type="PANTHER" id="PTHR24121">
    <property type="entry name" value="NO MECHANORECEPTOR POTENTIAL C, ISOFORM D-RELATED"/>
    <property type="match status" value="1"/>
</dbReference>